<keyword evidence="5 6" id="KW-0472">Membrane</keyword>
<sequence>MAQNPSNRFSAERIRLLLVQNGVLFAVIALVVFFAAASPRFLSGPNLLTILLQISELGLLALPVAFLIMQANVDLSVGSAAALASVGGALTMAATGSMWPGILVALAIGASTGLINGVLVSIMGLNSFVVTLGFMSAWFGLAQLLSNGRSISGLPAEFTSIGSFSVFGIRIQIIVLVIGVVAAWWILNHTTRGREILAIGGNMRASQLMGLKVNSIRVSTYVAAGVVAGLVGLMLTAKLGAASPIIGQGWELQALTVVLLGGIAFEGGAGRIRSVLYGLVFVGVLNNGLVILGVSPYVQTMLVGLTLVVAVGLDRGIQQAVSRSIAQSARRRQRRESALARAEAGR</sequence>
<evidence type="ECO:0000256" key="4">
    <source>
        <dbReference type="ARBA" id="ARBA00022989"/>
    </source>
</evidence>
<protein>
    <submittedName>
        <fullName evidence="7">ABC transporter permease</fullName>
    </submittedName>
</protein>
<keyword evidence="2" id="KW-1003">Cell membrane</keyword>
<feature type="transmembrane region" description="Helical" evidence="6">
    <location>
        <begin position="75"/>
        <end position="95"/>
    </location>
</feature>
<evidence type="ECO:0000313" key="8">
    <source>
        <dbReference type="Proteomes" id="UP000608530"/>
    </source>
</evidence>
<accession>A0A934UUY3</accession>
<name>A0A934UUY3_9MICO</name>
<dbReference type="Proteomes" id="UP000608530">
    <property type="component" value="Unassembled WGS sequence"/>
</dbReference>
<evidence type="ECO:0000313" key="7">
    <source>
        <dbReference type="EMBL" id="MBK0420004.1"/>
    </source>
</evidence>
<dbReference type="AlphaFoldDB" id="A0A934UUY3"/>
<reference evidence="7" key="1">
    <citation type="submission" date="2020-12" db="EMBL/GenBank/DDBJ databases">
        <title>Leucobacter sp. CAS1, isolated from Chromium sludge.</title>
        <authorList>
            <person name="Xu Z."/>
        </authorList>
    </citation>
    <scope>NUCLEOTIDE SEQUENCE</scope>
    <source>
        <strain evidence="7">CSA1</strain>
    </source>
</reference>
<proteinExistence type="predicted"/>
<feature type="transmembrane region" description="Helical" evidence="6">
    <location>
        <begin position="275"/>
        <end position="294"/>
    </location>
</feature>
<dbReference type="PANTHER" id="PTHR32196">
    <property type="entry name" value="ABC TRANSPORTER PERMEASE PROTEIN YPHD-RELATED-RELATED"/>
    <property type="match status" value="1"/>
</dbReference>
<evidence type="ECO:0000256" key="1">
    <source>
        <dbReference type="ARBA" id="ARBA00004651"/>
    </source>
</evidence>
<feature type="transmembrane region" description="Helical" evidence="6">
    <location>
        <begin position="48"/>
        <end position="68"/>
    </location>
</feature>
<keyword evidence="3 6" id="KW-0812">Transmembrane</keyword>
<feature type="transmembrane region" description="Helical" evidence="6">
    <location>
        <begin position="101"/>
        <end position="120"/>
    </location>
</feature>
<evidence type="ECO:0000256" key="3">
    <source>
        <dbReference type="ARBA" id="ARBA00022692"/>
    </source>
</evidence>
<feature type="transmembrane region" description="Helical" evidence="6">
    <location>
        <begin position="218"/>
        <end position="237"/>
    </location>
</feature>
<dbReference type="GO" id="GO:0005886">
    <property type="term" value="C:plasma membrane"/>
    <property type="evidence" value="ECO:0007669"/>
    <property type="project" value="UniProtKB-SubCell"/>
</dbReference>
<dbReference type="GO" id="GO:0022857">
    <property type="term" value="F:transmembrane transporter activity"/>
    <property type="evidence" value="ECO:0007669"/>
    <property type="project" value="InterPro"/>
</dbReference>
<evidence type="ECO:0000256" key="6">
    <source>
        <dbReference type="SAM" id="Phobius"/>
    </source>
</evidence>
<evidence type="ECO:0000256" key="2">
    <source>
        <dbReference type="ARBA" id="ARBA00022475"/>
    </source>
</evidence>
<gene>
    <name evidence="7" type="ORF">JD276_13285</name>
</gene>
<feature type="transmembrane region" description="Helical" evidence="6">
    <location>
        <begin position="166"/>
        <end position="187"/>
    </location>
</feature>
<comment type="subcellular location">
    <subcellularLocation>
        <location evidence="1">Cell membrane</location>
        <topology evidence="1">Multi-pass membrane protein</topology>
    </subcellularLocation>
</comment>
<organism evidence="7 8">
    <name type="scientific">Leucobacter chromiisoli</name>
    <dbReference type="NCBI Taxonomy" id="2796471"/>
    <lineage>
        <taxon>Bacteria</taxon>
        <taxon>Bacillati</taxon>
        <taxon>Actinomycetota</taxon>
        <taxon>Actinomycetes</taxon>
        <taxon>Micrococcales</taxon>
        <taxon>Microbacteriaceae</taxon>
        <taxon>Leucobacter</taxon>
    </lineage>
</organism>
<keyword evidence="8" id="KW-1185">Reference proteome</keyword>
<dbReference type="CDD" id="cd06579">
    <property type="entry name" value="TM_PBP1_transp_AraH_like"/>
    <property type="match status" value="1"/>
</dbReference>
<dbReference type="InterPro" id="IPR001851">
    <property type="entry name" value="ABC_transp_permease"/>
</dbReference>
<evidence type="ECO:0000256" key="5">
    <source>
        <dbReference type="ARBA" id="ARBA00023136"/>
    </source>
</evidence>
<dbReference type="RefSeq" id="WP_200116145.1">
    <property type="nucleotide sequence ID" value="NZ_JAEHOH010000020.1"/>
</dbReference>
<feature type="transmembrane region" description="Helical" evidence="6">
    <location>
        <begin position="127"/>
        <end position="146"/>
    </location>
</feature>
<dbReference type="Pfam" id="PF02653">
    <property type="entry name" value="BPD_transp_2"/>
    <property type="match status" value="1"/>
</dbReference>
<keyword evidence="4 6" id="KW-1133">Transmembrane helix</keyword>
<comment type="caution">
    <text evidence="7">The sequence shown here is derived from an EMBL/GenBank/DDBJ whole genome shotgun (WGS) entry which is preliminary data.</text>
</comment>
<feature type="transmembrane region" description="Helical" evidence="6">
    <location>
        <begin position="16"/>
        <end position="36"/>
    </location>
</feature>
<dbReference type="EMBL" id="JAEHOH010000020">
    <property type="protein sequence ID" value="MBK0420004.1"/>
    <property type="molecule type" value="Genomic_DNA"/>
</dbReference>
<feature type="transmembrane region" description="Helical" evidence="6">
    <location>
        <begin position="249"/>
        <end position="268"/>
    </location>
</feature>